<reference evidence="1 2" key="1">
    <citation type="submission" date="2019-01" db="EMBL/GenBank/DDBJ databases">
        <authorList>
            <person name="Brito A."/>
        </authorList>
    </citation>
    <scope>NUCLEOTIDE SEQUENCE [LARGE SCALE GENOMIC DNA]</scope>
    <source>
        <strain evidence="1">1</strain>
    </source>
</reference>
<dbReference type="Proteomes" id="UP000320055">
    <property type="component" value="Unassembled WGS sequence"/>
</dbReference>
<evidence type="ECO:0000313" key="1">
    <source>
        <dbReference type="EMBL" id="VEP14733.1"/>
    </source>
</evidence>
<dbReference type="AlphaFoldDB" id="A0A563VTJ1"/>
<keyword evidence="2" id="KW-1185">Reference proteome</keyword>
<dbReference type="RefSeq" id="WP_222427258.1">
    <property type="nucleotide sequence ID" value="NZ_LR214026.1"/>
</dbReference>
<dbReference type="EMBL" id="CAACVJ010000205">
    <property type="protein sequence ID" value="VEP14733.1"/>
    <property type="molecule type" value="Genomic_DNA"/>
</dbReference>
<evidence type="ECO:0000313" key="2">
    <source>
        <dbReference type="Proteomes" id="UP000320055"/>
    </source>
</evidence>
<protein>
    <submittedName>
        <fullName evidence="1">Uncharacterized protein</fullName>
    </submittedName>
</protein>
<organism evidence="1 2">
    <name type="scientific">Hyella patelloides LEGE 07179</name>
    <dbReference type="NCBI Taxonomy" id="945734"/>
    <lineage>
        <taxon>Bacteria</taxon>
        <taxon>Bacillati</taxon>
        <taxon>Cyanobacteriota</taxon>
        <taxon>Cyanophyceae</taxon>
        <taxon>Pleurocapsales</taxon>
        <taxon>Hyellaceae</taxon>
        <taxon>Hyella</taxon>
    </lineage>
</organism>
<name>A0A563VTJ1_9CYAN</name>
<sequence length="50" mass="5890">MRKVGIEEKFEGLNWKDVLQKAALKYPNCLIHQVSTYKMPPDKEIEIIED</sequence>
<gene>
    <name evidence="1" type="ORF">H1P_2830001</name>
</gene>
<proteinExistence type="predicted"/>
<accession>A0A563VTJ1</accession>